<protein>
    <submittedName>
        <fullName evidence="1">Uncharacterized protein</fullName>
    </submittedName>
</protein>
<name>A0A1H9LY60_FLAFI</name>
<sequence>MNLELNKSSANKFSFIEIDEDQLYISNLLDSHLYEFPIENFTELVLVDIDSKEILKRFATVGEVDFGKLKVQSLNVRGVSPNLLANIKFPSTLEILGIQGGDYMSNVLSDNPITKHMWMTYYDATLC</sequence>
<keyword evidence="2" id="KW-1185">Reference proteome</keyword>
<evidence type="ECO:0000313" key="2">
    <source>
        <dbReference type="Proteomes" id="UP000183658"/>
    </source>
</evidence>
<gene>
    <name evidence="1" type="ORF">SAMN05444355_107183</name>
</gene>
<reference evidence="2" key="1">
    <citation type="submission" date="2016-10" db="EMBL/GenBank/DDBJ databases">
        <authorList>
            <person name="Varghese N."/>
            <person name="Submissions S."/>
        </authorList>
    </citation>
    <scope>NUCLEOTIDE SEQUENCE [LARGE SCALE GENOMIC DNA]</scope>
    <source>
        <strain evidence="2">DSM 15719</strain>
    </source>
</reference>
<organism evidence="1 2">
    <name type="scientific">Flavobacterium frigoris</name>
    <dbReference type="NCBI Taxonomy" id="229204"/>
    <lineage>
        <taxon>Bacteria</taxon>
        <taxon>Pseudomonadati</taxon>
        <taxon>Bacteroidota</taxon>
        <taxon>Flavobacteriia</taxon>
        <taxon>Flavobacteriales</taxon>
        <taxon>Flavobacteriaceae</taxon>
        <taxon>Flavobacterium</taxon>
    </lineage>
</organism>
<accession>A0A1H9LY60</accession>
<dbReference type="Proteomes" id="UP000183658">
    <property type="component" value="Unassembled WGS sequence"/>
</dbReference>
<dbReference type="AlphaFoldDB" id="A0A1H9LY60"/>
<dbReference type="EMBL" id="FOFZ01000007">
    <property type="protein sequence ID" value="SER16376.1"/>
    <property type="molecule type" value="Genomic_DNA"/>
</dbReference>
<dbReference type="RefSeq" id="WP_074723556.1">
    <property type="nucleotide sequence ID" value="NZ_CBCRVS010000005.1"/>
</dbReference>
<proteinExistence type="predicted"/>
<evidence type="ECO:0000313" key="1">
    <source>
        <dbReference type="EMBL" id="SER16376.1"/>
    </source>
</evidence>